<organism evidence="2 3">
    <name type="scientific">Albidovulum sediminicola</name>
    <dbReference type="NCBI Taxonomy" id="2984331"/>
    <lineage>
        <taxon>Bacteria</taxon>
        <taxon>Pseudomonadati</taxon>
        <taxon>Pseudomonadota</taxon>
        <taxon>Alphaproteobacteria</taxon>
        <taxon>Rhodobacterales</taxon>
        <taxon>Paracoccaceae</taxon>
        <taxon>Albidovulum</taxon>
    </lineage>
</organism>
<feature type="signal peptide" evidence="1">
    <location>
        <begin position="1"/>
        <end position="18"/>
    </location>
</feature>
<evidence type="ECO:0000313" key="3">
    <source>
        <dbReference type="Proteomes" id="UP001652503"/>
    </source>
</evidence>
<evidence type="ECO:0000256" key="1">
    <source>
        <dbReference type="SAM" id="SignalP"/>
    </source>
</evidence>
<accession>A0ABT2Z076</accession>
<proteinExistence type="predicted"/>
<sequence length="128" mass="13747">MRPIAFALALTVTAPAQAFTAQNGLVVQPEGDGFVVNWRGPAGPADFWCAAGDYAIRVLHLNPTQIVYRTSDPKRRAGEGVSFSLDPTQSARKTGLFVLGAKAGGITAGHAQGLCENRRPRAWSRRDR</sequence>
<evidence type="ECO:0000313" key="2">
    <source>
        <dbReference type="EMBL" id="MCV2864544.1"/>
    </source>
</evidence>
<dbReference type="RefSeq" id="WP_263721057.1">
    <property type="nucleotide sequence ID" value="NZ_JAOWLA010000005.1"/>
</dbReference>
<keyword evidence="3" id="KW-1185">Reference proteome</keyword>
<keyword evidence="1" id="KW-0732">Signal</keyword>
<gene>
    <name evidence="2" type="ORF">OE647_07290</name>
</gene>
<feature type="chain" id="PRO_5047372184" evidence="1">
    <location>
        <begin position="19"/>
        <end position="128"/>
    </location>
</feature>
<protein>
    <submittedName>
        <fullName evidence="2">Uncharacterized protein</fullName>
    </submittedName>
</protein>
<dbReference type="EMBL" id="JAOWLA010000005">
    <property type="protein sequence ID" value="MCV2864544.1"/>
    <property type="molecule type" value="Genomic_DNA"/>
</dbReference>
<name>A0ABT2Z076_9RHOB</name>
<reference evidence="2 3" key="1">
    <citation type="submission" date="2022-10" db="EMBL/GenBank/DDBJ databases">
        <title>Defluviimonas sp. nov., isolated from ocean surface water.</title>
        <authorList>
            <person name="He W."/>
            <person name="Wang L."/>
            <person name="Zhang D.-F."/>
        </authorList>
    </citation>
    <scope>NUCLEOTIDE SEQUENCE [LARGE SCALE GENOMIC DNA]</scope>
    <source>
        <strain evidence="2 3">WL0075</strain>
    </source>
</reference>
<dbReference type="Proteomes" id="UP001652503">
    <property type="component" value="Unassembled WGS sequence"/>
</dbReference>
<comment type="caution">
    <text evidence="2">The sequence shown here is derived from an EMBL/GenBank/DDBJ whole genome shotgun (WGS) entry which is preliminary data.</text>
</comment>